<accession>A0A1M5DP95</accession>
<dbReference type="AlphaFoldDB" id="A0A1M5DP95"/>
<sequence length="154" mass="17483">MKIKHVLFAILMCCTSITFAQNKLIDKYADMDGVTSVFISKTMLQMMPNMKTEGLDIGGIAGKLESIVILTSEKASISNMMKGEIRNYASNKRYEELMRVREEGSHVTFYIKKKPNNKIGELVMFVDEKPEFVFILITGDMTLQDIQNITKGKK</sequence>
<dbReference type="InterPro" id="IPR025348">
    <property type="entry name" value="DUF4252"/>
</dbReference>
<feature type="signal peptide" evidence="1">
    <location>
        <begin position="1"/>
        <end position="20"/>
    </location>
</feature>
<reference evidence="2 3" key="1">
    <citation type="submission" date="2016-11" db="EMBL/GenBank/DDBJ databases">
        <authorList>
            <person name="Jaros S."/>
            <person name="Januszkiewicz K."/>
            <person name="Wedrychowicz H."/>
        </authorList>
    </citation>
    <scope>NUCLEOTIDE SEQUENCE [LARGE SCALE GENOMIC DNA]</scope>
    <source>
        <strain evidence="2 3">DSM 26991</strain>
    </source>
</reference>
<keyword evidence="1" id="KW-0732">Signal</keyword>
<evidence type="ECO:0000313" key="2">
    <source>
        <dbReference type="EMBL" id="SHF68726.1"/>
    </source>
</evidence>
<name>A0A1M5DP95_9BACE</name>
<keyword evidence="3" id="KW-1185">Reference proteome</keyword>
<evidence type="ECO:0000256" key="1">
    <source>
        <dbReference type="SAM" id="SignalP"/>
    </source>
</evidence>
<proteinExistence type="predicted"/>
<evidence type="ECO:0000313" key="3">
    <source>
        <dbReference type="Proteomes" id="UP000184509"/>
    </source>
</evidence>
<dbReference type="EMBL" id="FQTV01000012">
    <property type="protein sequence ID" value="SHF68726.1"/>
    <property type="molecule type" value="Genomic_DNA"/>
</dbReference>
<dbReference type="Pfam" id="PF14060">
    <property type="entry name" value="DUF4252"/>
    <property type="match status" value="1"/>
</dbReference>
<protein>
    <recommendedName>
        <fullName evidence="4">DUF4252 domain-containing protein</fullName>
    </recommendedName>
</protein>
<evidence type="ECO:0008006" key="4">
    <source>
        <dbReference type="Google" id="ProtNLM"/>
    </source>
</evidence>
<dbReference type="Proteomes" id="UP000184509">
    <property type="component" value="Unassembled WGS sequence"/>
</dbReference>
<organism evidence="2 3">
    <name type="scientific">Bacteroides luti</name>
    <dbReference type="NCBI Taxonomy" id="1297750"/>
    <lineage>
        <taxon>Bacteria</taxon>
        <taxon>Pseudomonadati</taxon>
        <taxon>Bacteroidota</taxon>
        <taxon>Bacteroidia</taxon>
        <taxon>Bacteroidales</taxon>
        <taxon>Bacteroidaceae</taxon>
        <taxon>Bacteroides</taxon>
    </lineage>
</organism>
<dbReference type="OrthoDB" id="705638at2"/>
<dbReference type="RefSeq" id="WP_073402580.1">
    <property type="nucleotide sequence ID" value="NZ_FQTV01000012.1"/>
</dbReference>
<dbReference type="STRING" id="1297750.SAMN05444405_11229"/>
<gene>
    <name evidence="2" type="ORF">SAMN05444405_11229</name>
</gene>
<feature type="chain" id="PRO_5013064588" description="DUF4252 domain-containing protein" evidence="1">
    <location>
        <begin position="21"/>
        <end position="154"/>
    </location>
</feature>